<dbReference type="InterPro" id="IPR051164">
    <property type="entry name" value="NmrA-like_oxidored"/>
</dbReference>
<evidence type="ECO:0000256" key="2">
    <source>
        <dbReference type="ARBA" id="ARBA00022857"/>
    </source>
</evidence>
<keyword evidence="2" id="KW-0521">NADP</keyword>
<keyword evidence="3" id="KW-0560">Oxidoreductase</keyword>
<proteinExistence type="inferred from homology"/>
<evidence type="ECO:0000256" key="3">
    <source>
        <dbReference type="ARBA" id="ARBA00023002"/>
    </source>
</evidence>
<dbReference type="Proteomes" id="UP001221757">
    <property type="component" value="Unassembled WGS sequence"/>
</dbReference>
<dbReference type="GO" id="GO:0005634">
    <property type="term" value="C:nucleus"/>
    <property type="evidence" value="ECO:0007669"/>
    <property type="project" value="TreeGrafter"/>
</dbReference>
<sequence>MRKLNKKSTRFYTPNMTISKLLTTPLTVIVGITGKQGGSVARALIASDKPYRLRGLTRDITKESARKFVDEGVEMVAVNLSADRPEEALKAFAGADIAFTMTNWNEYLDGEKELAVGKMLVDAAKSVGVKLLIWSAIESFTENTNGRFTLAQFCDSKAAVTAYARASGVPLALAKPGFFATNILAAFYALKPQGDDTYLFTLPISGATRVPLMDPAHDYGLYVQAAIESPELGAGSEVRGGQMISLEEIVAQLSQVCGKKITYKQVEREAWMAAFPPSAKFMAPILGDMFQTFEAVGFFGGKLPTNTDMLARSPRTWMETLEAIPKNQLPA</sequence>
<evidence type="ECO:0000313" key="6">
    <source>
        <dbReference type="Proteomes" id="UP001221757"/>
    </source>
</evidence>
<dbReference type="InterPro" id="IPR008030">
    <property type="entry name" value="NmrA-like"/>
</dbReference>
<protein>
    <recommendedName>
        <fullName evidence="4">NmrA-like domain-containing protein</fullName>
    </recommendedName>
</protein>
<reference evidence="5" key="1">
    <citation type="submission" date="2023-03" db="EMBL/GenBank/DDBJ databases">
        <title>Massive genome expansion in bonnet fungi (Mycena s.s.) driven by repeated elements and novel gene families across ecological guilds.</title>
        <authorList>
            <consortium name="Lawrence Berkeley National Laboratory"/>
            <person name="Harder C.B."/>
            <person name="Miyauchi S."/>
            <person name="Viragh M."/>
            <person name="Kuo A."/>
            <person name="Thoen E."/>
            <person name="Andreopoulos B."/>
            <person name="Lu D."/>
            <person name="Skrede I."/>
            <person name="Drula E."/>
            <person name="Henrissat B."/>
            <person name="Morin E."/>
            <person name="Kohler A."/>
            <person name="Barry K."/>
            <person name="LaButti K."/>
            <person name="Morin E."/>
            <person name="Salamov A."/>
            <person name="Lipzen A."/>
            <person name="Mereny Z."/>
            <person name="Hegedus B."/>
            <person name="Baldrian P."/>
            <person name="Stursova M."/>
            <person name="Weitz H."/>
            <person name="Taylor A."/>
            <person name="Grigoriev I.V."/>
            <person name="Nagy L.G."/>
            <person name="Martin F."/>
            <person name="Kauserud H."/>
        </authorList>
    </citation>
    <scope>NUCLEOTIDE SEQUENCE</scope>
    <source>
        <strain evidence="5">CBHHK067</strain>
    </source>
</reference>
<comment type="similarity">
    <text evidence="1">Belongs to the NmrA-type oxidoreductase family.</text>
</comment>
<dbReference type="PANTHER" id="PTHR42748:SF30">
    <property type="entry name" value="NMRA-LIKE DOMAIN-CONTAINING PROTEIN"/>
    <property type="match status" value="1"/>
</dbReference>
<name>A0AAD7D9G0_MYCRO</name>
<dbReference type="AlphaFoldDB" id="A0AAD7D9G0"/>
<dbReference type="Gene3D" id="3.90.25.10">
    <property type="entry name" value="UDP-galactose 4-epimerase, domain 1"/>
    <property type="match status" value="1"/>
</dbReference>
<dbReference type="InterPro" id="IPR036291">
    <property type="entry name" value="NAD(P)-bd_dom_sf"/>
</dbReference>
<evidence type="ECO:0000256" key="1">
    <source>
        <dbReference type="ARBA" id="ARBA00006328"/>
    </source>
</evidence>
<comment type="caution">
    <text evidence="5">The sequence shown here is derived from an EMBL/GenBank/DDBJ whole genome shotgun (WGS) entry which is preliminary data.</text>
</comment>
<keyword evidence="6" id="KW-1185">Reference proteome</keyword>
<dbReference type="SUPFAM" id="SSF51735">
    <property type="entry name" value="NAD(P)-binding Rossmann-fold domains"/>
    <property type="match status" value="1"/>
</dbReference>
<dbReference type="PANTHER" id="PTHR42748">
    <property type="entry name" value="NITROGEN METABOLITE REPRESSION PROTEIN NMRA FAMILY MEMBER"/>
    <property type="match status" value="1"/>
</dbReference>
<gene>
    <name evidence="5" type="ORF">B0H17DRAFT_1072960</name>
</gene>
<accession>A0AAD7D9G0</accession>
<feature type="domain" description="NmrA-like" evidence="4">
    <location>
        <begin position="28"/>
        <end position="300"/>
    </location>
</feature>
<dbReference type="GO" id="GO:0016491">
    <property type="term" value="F:oxidoreductase activity"/>
    <property type="evidence" value="ECO:0007669"/>
    <property type="project" value="UniProtKB-KW"/>
</dbReference>
<evidence type="ECO:0000313" key="5">
    <source>
        <dbReference type="EMBL" id="KAJ7685945.1"/>
    </source>
</evidence>
<dbReference type="Gene3D" id="3.40.50.720">
    <property type="entry name" value="NAD(P)-binding Rossmann-like Domain"/>
    <property type="match status" value="1"/>
</dbReference>
<evidence type="ECO:0000259" key="4">
    <source>
        <dbReference type="Pfam" id="PF05368"/>
    </source>
</evidence>
<organism evidence="5 6">
    <name type="scientific">Mycena rosella</name>
    <name type="common">Pink bonnet</name>
    <name type="synonym">Agaricus rosellus</name>
    <dbReference type="NCBI Taxonomy" id="1033263"/>
    <lineage>
        <taxon>Eukaryota</taxon>
        <taxon>Fungi</taxon>
        <taxon>Dikarya</taxon>
        <taxon>Basidiomycota</taxon>
        <taxon>Agaricomycotina</taxon>
        <taxon>Agaricomycetes</taxon>
        <taxon>Agaricomycetidae</taxon>
        <taxon>Agaricales</taxon>
        <taxon>Marasmiineae</taxon>
        <taxon>Mycenaceae</taxon>
        <taxon>Mycena</taxon>
    </lineage>
</organism>
<dbReference type="Pfam" id="PF05368">
    <property type="entry name" value="NmrA"/>
    <property type="match status" value="1"/>
</dbReference>
<dbReference type="EMBL" id="JARKIE010000101">
    <property type="protein sequence ID" value="KAJ7685945.1"/>
    <property type="molecule type" value="Genomic_DNA"/>
</dbReference>